<feature type="transmembrane region" description="Helical" evidence="1">
    <location>
        <begin position="418"/>
        <end position="439"/>
    </location>
</feature>
<evidence type="ECO:0000313" key="3">
    <source>
        <dbReference type="Proteomes" id="UP000708208"/>
    </source>
</evidence>
<feature type="transmembrane region" description="Helical" evidence="1">
    <location>
        <begin position="611"/>
        <end position="633"/>
    </location>
</feature>
<protein>
    <submittedName>
        <fullName evidence="2">Uncharacterized protein</fullName>
    </submittedName>
</protein>
<feature type="transmembrane region" description="Helical" evidence="1">
    <location>
        <begin position="143"/>
        <end position="164"/>
    </location>
</feature>
<feature type="transmembrane region" description="Helical" evidence="1">
    <location>
        <begin position="94"/>
        <end position="111"/>
    </location>
</feature>
<keyword evidence="1" id="KW-0812">Transmembrane</keyword>
<dbReference type="EMBL" id="CAJVCH010010515">
    <property type="protein sequence ID" value="CAG7667499.1"/>
    <property type="molecule type" value="Genomic_DNA"/>
</dbReference>
<feature type="transmembrane region" description="Helical" evidence="1">
    <location>
        <begin position="460"/>
        <end position="477"/>
    </location>
</feature>
<accession>A0A8J2NMK8</accession>
<feature type="transmembrane region" description="Helical" evidence="1">
    <location>
        <begin position="171"/>
        <end position="193"/>
    </location>
</feature>
<gene>
    <name evidence="2" type="ORF">AFUS01_LOCUS1844</name>
</gene>
<keyword evidence="1" id="KW-0472">Membrane</keyword>
<comment type="caution">
    <text evidence="2">The sequence shown here is derived from an EMBL/GenBank/DDBJ whole genome shotgun (WGS) entry which is preliminary data.</text>
</comment>
<feature type="transmembrane region" description="Helical" evidence="1">
    <location>
        <begin position="497"/>
        <end position="528"/>
    </location>
</feature>
<proteinExistence type="predicted"/>
<feature type="transmembrane region" description="Helical" evidence="1">
    <location>
        <begin position="274"/>
        <end position="297"/>
    </location>
</feature>
<keyword evidence="1" id="KW-1133">Transmembrane helix</keyword>
<dbReference type="AlphaFoldDB" id="A0A8J2NMK8"/>
<evidence type="ECO:0000313" key="2">
    <source>
        <dbReference type="EMBL" id="CAG7667499.1"/>
    </source>
</evidence>
<name>A0A8J2NMK8_9HEXA</name>
<feature type="transmembrane region" description="Helical" evidence="1">
    <location>
        <begin position="586"/>
        <end position="605"/>
    </location>
</feature>
<sequence length="713" mass="82711">MITIHQARPLLIILKFFSYLNIIPIDVDTVRGKFGPKTPFQKGVWNILFILANIRLLYSFVNVATELLEIARTHYNTGINWVEIYQVHTIPMKLIAISYIVIGLLWIYSAMVNSQDVTLSLINQLFSVRDKKTRWTDLTSFEWLAILVVYNSLALPALPVAFFLSAHNNNYFLYCMLPVSWKNTYVFCAYVFLEYCFTGFVSWNLIVNALVTLYFPLKGLGRIRLVMRKILPRKGNWFIANGDIQRAHHEFRQIQLWAQFINASMSMDVFLFKLYCSGVATFSLTFAILFAHSNWIYSLTYFSLGMQTMGAYVTVTDANIAMLEEIEDSKTKFLLRIRTLRPDQGSYTLSWDESLPEIMIHIGCFTTVHKDSTPNFVIFVTTNTIRALIFFNRKDLLEFSHFPFHIMAVLGSTVCAHWMYKCFVACPEIFIAIFNRLLVDNSNPKKFIDLTQQEKIAITIPYNFMLMPVLQLGIILYDPLAQYFMFGMMSSQWQTPFFLHFFIILESVILATILAGQSLIVFMLLLFFQRCNTNVSNGLASLSLRIGRHFISSRDLWRAYRDVRELQTWLHLFNSAFRYNIFTAKFFCVTISIVYVSFGVITFYSKALYPIYLLIGVEMVAVYVVLFDKAFIIPSGINKYKRKILSVASILCKQHEAMIRRKVISIPVVGFHIGQFHLLERASSPNFLRFVSINTMRVLIACKQDIYWRIESL</sequence>
<keyword evidence="3" id="KW-1185">Reference proteome</keyword>
<evidence type="ECO:0000256" key="1">
    <source>
        <dbReference type="SAM" id="Phobius"/>
    </source>
</evidence>
<dbReference type="Proteomes" id="UP000708208">
    <property type="component" value="Unassembled WGS sequence"/>
</dbReference>
<organism evidence="2 3">
    <name type="scientific">Allacma fusca</name>
    <dbReference type="NCBI Taxonomy" id="39272"/>
    <lineage>
        <taxon>Eukaryota</taxon>
        <taxon>Metazoa</taxon>
        <taxon>Ecdysozoa</taxon>
        <taxon>Arthropoda</taxon>
        <taxon>Hexapoda</taxon>
        <taxon>Collembola</taxon>
        <taxon>Symphypleona</taxon>
        <taxon>Sminthuridae</taxon>
        <taxon>Allacma</taxon>
    </lineage>
</organism>
<feature type="transmembrane region" description="Helical" evidence="1">
    <location>
        <begin position="199"/>
        <end position="217"/>
    </location>
</feature>
<reference evidence="2" key="1">
    <citation type="submission" date="2021-06" db="EMBL/GenBank/DDBJ databases">
        <authorList>
            <person name="Hodson N. C."/>
            <person name="Mongue J. A."/>
            <person name="Jaron S. K."/>
        </authorList>
    </citation>
    <scope>NUCLEOTIDE SEQUENCE</scope>
</reference>